<dbReference type="EMBL" id="NUTL01000064">
    <property type="protein sequence ID" value="PHE94845.1"/>
    <property type="molecule type" value="Genomic_DNA"/>
</dbReference>
<dbReference type="EMBL" id="MWPX01000001">
    <property type="protein sequence ID" value="OUM50512.1"/>
    <property type="molecule type" value="Genomic_DNA"/>
</dbReference>
<evidence type="ECO:0000313" key="3">
    <source>
        <dbReference type="EMBL" id="OUM50512.1"/>
    </source>
</evidence>
<proteinExistence type="predicted"/>
<dbReference type="Proteomes" id="UP000221918">
    <property type="component" value="Unassembled WGS sequence"/>
</dbReference>
<sequence>MKISLVSIFHFIIWSGFSLVLLLSNRDKAHYKVLLFFIFFYLAYVIAHFMLHSRKEAVCCTIGNSMFFFFIKYLFFTG</sequence>
<feature type="transmembrane region" description="Helical" evidence="1">
    <location>
        <begin position="5"/>
        <end position="23"/>
    </location>
</feature>
<keyword evidence="1" id="KW-1133">Transmembrane helix</keyword>
<reference evidence="4 6" key="2">
    <citation type="submission" date="2017-09" db="EMBL/GenBank/DDBJ databases">
        <title>Large-scale bioinformatics analysis of Bacillus genomes uncovers conserved roles of natural products in bacterial physiology.</title>
        <authorList>
            <consortium name="Agbiome Team Llc"/>
            <person name="Bleich R.M."/>
            <person name="Grubbs K.J."/>
            <person name="Santa Maria K.C."/>
            <person name="Allen S.E."/>
            <person name="Farag S."/>
            <person name="Shank E.A."/>
            <person name="Bowers A."/>
        </authorList>
    </citation>
    <scope>NUCLEOTIDE SEQUENCE [LARGE SCALE GENOMIC DNA]</scope>
    <source>
        <strain evidence="4 6">AFS037265</strain>
    </source>
</reference>
<dbReference type="AlphaFoldDB" id="A0A1Y3MSJ0"/>
<name>A0A1Y3MSJ0_9BACI</name>
<dbReference type="EMBL" id="VLYX01000004">
    <property type="protein sequence ID" value="MDR4325585.1"/>
    <property type="molecule type" value="Genomic_DNA"/>
</dbReference>
<dbReference type="Proteomes" id="UP000195321">
    <property type="component" value="Unassembled WGS sequence"/>
</dbReference>
<evidence type="ECO:0008006" key="7">
    <source>
        <dbReference type="Google" id="ProtNLM"/>
    </source>
</evidence>
<evidence type="ECO:0000313" key="4">
    <source>
        <dbReference type="EMBL" id="PHE94845.1"/>
    </source>
</evidence>
<gene>
    <name evidence="3" type="ORF">BW425_00915</name>
    <name evidence="4" type="ORF">COF81_15470</name>
    <name evidence="2" type="ORF">FOS08_06410</name>
</gene>
<comment type="caution">
    <text evidence="3">The sequence shown here is derived from an EMBL/GenBank/DDBJ whole genome shotgun (WGS) entry which is preliminary data.</text>
</comment>
<keyword evidence="1" id="KW-0812">Transmembrane</keyword>
<evidence type="ECO:0000256" key="1">
    <source>
        <dbReference type="SAM" id="Phobius"/>
    </source>
</evidence>
<keyword evidence="1" id="KW-0472">Membrane</keyword>
<organism evidence="3 5">
    <name type="scientific">Bacillus pseudomycoides</name>
    <dbReference type="NCBI Taxonomy" id="64104"/>
    <lineage>
        <taxon>Bacteria</taxon>
        <taxon>Bacillati</taxon>
        <taxon>Bacillota</taxon>
        <taxon>Bacilli</taxon>
        <taxon>Bacillales</taxon>
        <taxon>Bacillaceae</taxon>
        <taxon>Bacillus</taxon>
        <taxon>Bacillus cereus group</taxon>
    </lineage>
</organism>
<protein>
    <recommendedName>
        <fullName evidence="7">Group-specific protein</fullName>
    </recommendedName>
</protein>
<feature type="transmembrane region" description="Helical" evidence="1">
    <location>
        <begin position="29"/>
        <end position="51"/>
    </location>
</feature>
<feature type="transmembrane region" description="Helical" evidence="1">
    <location>
        <begin position="58"/>
        <end position="76"/>
    </location>
</feature>
<evidence type="ECO:0000313" key="2">
    <source>
        <dbReference type="EMBL" id="MDR4325585.1"/>
    </source>
</evidence>
<dbReference type="RefSeq" id="WP_033671441.1">
    <property type="nucleotide sequence ID" value="NZ_CM000743.1"/>
</dbReference>
<reference evidence="2" key="3">
    <citation type="submission" date="2019-07" db="EMBL/GenBank/DDBJ databases">
        <title>Phylogenomic Reclassification of ATCC Bacillus Strains and Various Taxa within the Genus Bacillus.</title>
        <authorList>
            <person name="Riojas M.A."/>
            <person name="Frank A.M."/>
            <person name="Fenn S.L."/>
            <person name="King S.P."/>
            <person name="Brower S.M."/>
            <person name="Hazbon M.H."/>
        </authorList>
    </citation>
    <scope>NUCLEOTIDE SEQUENCE</scope>
    <source>
        <strain evidence="2">NR-12239</strain>
    </source>
</reference>
<accession>A0A1Y3MSJ0</accession>
<dbReference type="Proteomes" id="UP001248134">
    <property type="component" value="Unassembled WGS sequence"/>
</dbReference>
<reference evidence="3 5" key="1">
    <citation type="submission" date="2017-02" db="EMBL/GenBank/DDBJ databases">
        <title>Bacillus pseudomycoides isolate FSL K6-0042.</title>
        <authorList>
            <person name="Kovac J."/>
        </authorList>
    </citation>
    <scope>NUCLEOTIDE SEQUENCE [LARGE SCALE GENOMIC DNA]</scope>
    <source>
        <strain evidence="3 5">FSL K6-0042</strain>
    </source>
</reference>
<evidence type="ECO:0000313" key="6">
    <source>
        <dbReference type="Proteomes" id="UP000221918"/>
    </source>
</evidence>
<evidence type="ECO:0000313" key="5">
    <source>
        <dbReference type="Proteomes" id="UP000195321"/>
    </source>
</evidence>